<evidence type="ECO:0000256" key="4">
    <source>
        <dbReference type="ARBA" id="ARBA00022475"/>
    </source>
</evidence>
<evidence type="ECO:0000256" key="8">
    <source>
        <dbReference type="SAM" id="Phobius"/>
    </source>
</evidence>
<keyword evidence="5 8" id="KW-0812">Transmembrane</keyword>
<keyword evidence="6 8" id="KW-1133">Transmembrane helix</keyword>
<accession>A0ABX1JQC0</accession>
<dbReference type="InterPro" id="IPR037185">
    <property type="entry name" value="EmrE-like"/>
</dbReference>
<comment type="subcellular location">
    <subcellularLocation>
        <location evidence="1">Cell membrane</location>
        <topology evidence="1">Multi-pass membrane protein</topology>
    </subcellularLocation>
</comment>
<reference evidence="10 11" key="1">
    <citation type="submission" date="2020-04" db="EMBL/GenBank/DDBJ databases">
        <authorList>
            <person name="Liu S."/>
        </authorList>
    </citation>
    <scope>NUCLEOTIDE SEQUENCE [LARGE SCALE GENOMIC DNA]</scope>
    <source>
        <strain evidence="10 11">CGMCC 1.15091</strain>
    </source>
</reference>
<evidence type="ECO:0000259" key="9">
    <source>
        <dbReference type="Pfam" id="PF00892"/>
    </source>
</evidence>
<dbReference type="Proteomes" id="UP000523795">
    <property type="component" value="Unassembled WGS sequence"/>
</dbReference>
<dbReference type="EMBL" id="JAAZSR010000145">
    <property type="protein sequence ID" value="NKX50931.1"/>
    <property type="molecule type" value="Genomic_DNA"/>
</dbReference>
<evidence type="ECO:0000256" key="1">
    <source>
        <dbReference type="ARBA" id="ARBA00004651"/>
    </source>
</evidence>
<feature type="transmembrane region" description="Helical" evidence="8">
    <location>
        <begin position="89"/>
        <end position="106"/>
    </location>
</feature>
<dbReference type="InterPro" id="IPR004626">
    <property type="entry name" value="RarD"/>
</dbReference>
<feature type="transmembrane region" description="Helical" evidence="8">
    <location>
        <begin position="118"/>
        <end position="136"/>
    </location>
</feature>
<evidence type="ECO:0000256" key="3">
    <source>
        <dbReference type="ARBA" id="ARBA00022448"/>
    </source>
</evidence>
<feature type="transmembrane region" description="Helical" evidence="8">
    <location>
        <begin position="233"/>
        <end position="253"/>
    </location>
</feature>
<sequence>MWCSSQGRTGRGWNCPAGGGVIATVPTNPVPSSPRTLAQENPPASAPAPQAAGRGLAFGLAAYGLWGLLPLYFAVLAPAGPLEIVANRVAWSLLFCLLLLTAMRGWAAFRAALSKPRILGTLALAALLIAVNWFTYTVAVVNAETIQASLGYFINPLVSVLLGVLILKERLRPTQWAALGIALLAVLVLSFAYGSVPWLALVLALSFGFYGLVKKNVGSKVDAVTSLSVETLVLTPASVAVMAVLMTGGSATLLGHGPAHFWLMAAGGLITALPLLFFGAAARRLPLSTVGMLQYIAPLAQFIIALTVFPEPMPPERWAGFPLVWLSLATLTADMIRSYSAARRLPAPAA</sequence>
<comment type="caution">
    <text evidence="10">The sequence shown here is derived from an EMBL/GenBank/DDBJ whole genome shotgun (WGS) entry which is preliminary data.</text>
</comment>
<dbReference type="NCBIfam" id="TIGR00688">
    <property type="entry name" value="rarD"/>
    <property type="match status" value="1"/>
</dbReference>
<keyword evidence="3" id="KW-0813">Transport</keyword>
<feature type="transmembrane region" description="Helical" evidence="8">
    <location>
        <begin position="174"/>
        <end position="192"/>
    </location>
</feature>
<feature type="transmembrane region" description="Helical" evidence="8">
    <location>
        <begin position="318"/>
        <end position="336"/>
    </location>
</feature>
<keyword evidence="4" id="KW-1003">Cell membrane</keyword>
<evidence type="ECO:0000256" key="2">
    <source>
        <dbReference type="ARBA" id="ARBA00007362"/>
    </source>
</evidence>
<protein>
    <submittedName>
        <fullName evidence="10">EamA family transporter RarD</fullName>
    </submittedName>
</protein>
<comment type="similarity">
    <text evidence="2">Belongs to the EamA transporter family.</text>
</comment>
<evidence type="ECO:0000256" key="6">
    <source>
        <dbReference type="ARBA" id="ARBA00022989"/>
    </source>
</evidence>
<feature type="domain" description="EamA" evidence="9">
    <location>
        <begin position="55"/>
        <end position="190"/>
    </location>
</feature>
<feature type="transmembrane region" description="Helical" evidence="8">
    <location>
        <begin position="285"/>
        <end position="306"/>
    </location>
</feature>
<dbReference type="InterPro" id="IPR000620">
    <property type="entry name" value="EamA_dom"/>
</dbReference>
<proteinExistence type="inferred from homology"/>
<dbReference type="PANTHER" id="PTHR22911:SF137">
    <property type="entry name" value="SOLUTE CARRIER FAMILY 35 MEMBER G2-RELATED"/>
    <property type="match status" value="1"/>
</dbReference>
<gene>
    <name evidence="10" type="primary">rarD</name>
    <name evidence="10" type="ORF">HER39_10205</name>
</gene>
<dbReference type="PANTHER" id="PTHR22911">
    <property type="entry name" value="ACYL-MALONYL CONDENSING ENZYME-RELATED"/>
    <property type="match status" value="1"/>
</dbReference>
<evidence type="ECO:0000256" key="7">
    <source>
        <dbReference type="ARBA" id="ARBA00023136"/>
    </source>
</evidence>
<organism evidence="10 11">
    <name type="scientific">Arthrobacter deserti</name>
    <dbReference type="NCBI Taxonomy" id="1742687"/>
    <lineage>
        <taxon>Bacteria</taxon>
        <taxon>Bacillati</taxon>
        <taxon>Actinomycetota</taxon>
        <taxon>Actinomycetes</taxon>
        <taxon>Micrococcales</taxon>
        <taxon>Micrococcaceae</taxon>
        <taxon>Arthrobacter</taxon>
    </lineage>
</organism>
<evidence type="ECO:0000313" key="11">
    <source>
        <dbReference type="Proteomes" id="UP000523795"/>
    </source>
</evidence>
<feature type="transmembrane region" description="Helical" evidence="8">
    <location>
        <begin position="259"/>
        <end position="278"/>
    </location>
</feature>
<evidence type="ECO:0000256" key="5">
    <source>
        <dbReference type="ARBA" id="ARBA00022692"/>
    </source>
</evidence>
<name>A0ABX1JQC0_9MICC</name>
<feature type="transmembrane region" description="Helical" evidence="8">
    <location>
        <begin position="148"/>
        <end position="167"/>
    </location>
</feature>
<keyword evidence="11" id="KW-1185">Reference proteome</keyword>
<feature type="transmembrane region" description="Helical" evidence="8">
    <location>
        <begin position="198"/>
        <end position="213"/>
    </location>
</feature>
<evidence type="ECO:0000313" key="10">
    <source>
        <dbReference type="EMBL" id="NKX50931.1"/>
    </source>
</evidence>
<keyword evidence="7 8" id="KW-0472">Membrane</keyword>
<dbReference type="Pfam" id="PF00892">
    <property type="entry name" value="EamA"/>
    <property type="match status" value="1"/>
</dbReference>
<feature type="transmembrane region" description="Helical" evidence="8">
    <location>
        <begin position="56"/>
        <end position="77"/>
    </location>
</feature>
<dbReference type="SUPFAM" id="SSF103481">
    <property type="entry name" value="Multidrug resistance efflux transporter EmrE"/>
    <property type="match status" value="2"/>
</dbReference>